<dbReference type="Proteomes" id="UP001295794">
    <property type="component" value="Unassembled WGS sequence"/>
</dbReference>
<proteinExistence type="predicted"/>
<name>A0AAD2Q1B1_9AGAR</name>
<organism evidence="2 3">
    <name type="scientific">Mycena citricolor</name>
    <dbReference type="NCBI Taxonomy" id="2018698"/>
    <lineage>
        <taxon>Eukaryota</taxon>
        <taxon>Fungi</taxon>
        <taxon>Dikarya</taxon>
        <taxon>Basidiomycota</taxon>
        <taxon>Agaricomycotina</taxon>
        <taxon>Agaricomycetes</taxon>
        <taxon>Agaricomycetidae</taxon>
        <taxon>Agaricales</taxon>
        <taxon>Marasmiineae</taxon>
        <taxon>Mycenaceae</taxon>
        <taxon>Mycena</taxon>
    </lineage>
</organism>
<dbReference type="AlphaFoldDB" id="A0AAD2Q1B1"/>
<comment type="caution">
    <text evidence="2">The sequence shown here is derived from an EMBL/GenBank/DDBJ whole genome shotgun (WGS) entry which is preliminary data.</text>
</comment>
<protein>
    <submittedName>
        <fullName evidence="2">Uncharacterized protein</fullName>
    </submittedName>
</protein>
<sequence length="376" mass="41561">MDALRRIPAPLTAQETMPMLEWVLPAARPLRTEEIEAQGLRVRKAAAVRSRQLYWRVHYSGQRIHFTVNSPEQREALQLGKRLRVKLMLAALAAPGPAMERPDEEWIARAKAREATLKRAPVPTPAPAKAQAQKAIPKVLPRRSKIPCGTPPTRIQQEGRICPVSTDASLGDAKGLLISARDSFINAGDTELGHPRREHVMQDATDQLWPPSVYAITVDFIQPVVTRHPDKFTSVTKIRKRSPLVPEEIPDESVPRTEPVTPEIVATEPATPLMVPTEPASPELLASALRPPPAIRTTEITVANVQRALARKGLMRASAVVLPQAPVAPKTLKRSVVSAELLSSDVDEERPRKRRQPLARVQTCRDMDVELLVLGD</sequence>
<reference evidence="2" key="1">
    <citation type="submission" date="2023-11" db="EMBL/GenBank/DDBJ databases">
        <authorList>
            <person name="De Vega J J."/>
            <person name="De Vega J J."/>
        </authorList>
    </citation>
    <scope>NUCLEOTIDE SEQUENCE</scope>
</reference>
<feature type="compositionally biased region" description="Low complexity" evidence="1">
    <location>
        <begin position="127"/>
        <end position="137"/>
    </location>
</feature>
<evidence type="ECO:0000256" key="1">
    <source>
        <dbReference type="SAM" id="MobiDB-lite"/>
    </source>
</evidence>
<dbReference type="EMBL" id="CAVNYO010000081">
    <property type="protein sequence ID" value="CAK5265088.1"/>
    <property type="molecule type" value="Genomic_DNA"/>
</dbReference>
<accession>A0AAD2Q1B1</accession>
<keyword evidence="3" id="KW-1185">Reference proteome</keyword>
<feature type="region of interest" description="Disordered" evidence="1">
    <location>
        <begin position="117"/>
        <end position="137"/>
    </location>
</feature>
<evidence type="ECO:0000313" key="2">
    <source>
        <dbReference type="EMBL" id="CAK5265088.1"/>
    </source>
</evidence>
<gene>
    <name evidence="2" type="ORF">MYCIT1_LOCUS5813</name>
</gene>
<evidence type="ECO:0000313" key="3">
    <source>
        <dbReference type="Proteomes" id="UP001295794"/>
    </source>
</evidence>